<evidence type="ECO:0000256" key="1">
    <source>
        <dbReference type="SAM" id="Phobius"/>
    </source>
</evidence>
<keyword evidence="1" id="KW-0812">Transmembrane</keyword>
<sequence length="143" mass="15218">MTATPFRAGPSFHQWGAWGYFVILAGVASLNYLPIPGIVDENGLCFGIFALDLFDDALHVGSALWAGLAAWRSPRAARFFLLAFGALYLADGLLGLATGSGYLDAGILRWGVQDYGFVEKVYMNLPHVGLGLVAVLLGAAPRT</sequence>
<keyword evidence="1" id="KW-1133">Transmembrane helix</keyword>
<dbReference type="OrthoDB" id="8369778at2"/>
<gene>
    <name evidence="2" type="ORF">SAMN05444417_2538</name>
</gene>
<feature type="transmembrane region" description="Helical" evidence="1">
    <location>
        <begin position="15"/>
        <end position="33"/>
    </location>
</feature>
<evidence type="ECO:0000313" key="3">
    <source>
        <dbReference type="Proteomes" id="UP000184292"/>
    </source>
</evidence>
<reference evidence="2 3" key="1">
    <citation type="submission" date="2016-11" db="EMBL/GenBank/DDBJ databases">
        <authorList>
            <person name="Jaros S."/>
            <person name="Januszkiewicz K."/>
            <person name="Wedrychowicz H."/>
        </authorList>
    </citation>
    <scope>NUCLEOTIDE SEQUENCE [LARGE SCALE GENOMIC DNA]</scope>
    <source>
        <strain evidence="2 3">DSM 100565</strain>
    </source>
</reference>
<dbReference type="STRING" id="1447782.SAMN05444417_2538"/>
<feature type="transmembrane region" description="Helical" evidence="1">
    <location>
        <begin position="121"/>
        <end position="140"/>
    </location>
</feature>
<dbReference type="Proteomes" id="UP000184292">
    <property type="component" value="Unassembled WGS sequence"/>
</dbReference>
<feature type="transmembrane region" description="Helical" evidence="1">
    <location>
        <begin position="79"/>
        <end position="101"/>
    </location>
</feature>
<protein>
    <recommendedName>
        <fullName evidence="4">DUF4383 domain-containing protein</fullName>
    </recommendedName>
</protein>
<dbReference type="RefSeq" id="WP_073331090.1">
    <property type="nucleotide sequence ID" value="NZ_FQYO01000004.1"/>
</dbReference>
<dbReference type="AlphaFoldDB" id="A0A1M6FWC2"/>
<organism evidence="2 3">
    <name type="scientific">Wenxinia saemankumensis</name>
    <dbReference type="NCBI Taxonomy" id="1447782"/>
    <lineage>
        <taxon>Bacteria</taxon>
        <taxon>Pseudomonadati</taxon>
        <taxon>Pseudomonadota</taxon>
        <taxon>Alphaproteobacteria</taxon>
        <taxon>Rhodobacterales</taxon>
        <taxon>Roseobacteraceae</taxon>
        <taxon>Wenxinia</taxon>
    </lineage>
</organism>
<name>A0A1M6FWC2_9RHOB</name>
<keyword evidence="3" id="KW-1185">Reference proteome</keyword>
<keyword evidence="1" id="KW-0472">Membrane</keyword>
<evidence type="ECO:0008006" key="4">
    <source>
        <dbReference type="Google" id="ProtNLM"/>
    </source>
</evidence>
<evidence type="ECO:0000313" key="2">
    <source>
        <dbReference type="EMBL" id="SHJ01986.1"/>
    </source>
</evidence>
<accession>A0A1M6FWC2</accession>
<dbReference type="EMBL" id="FQYO01000004">
    <property type="protein sequence ID" value="SHJ01986.1"/>
    <property type="molecule type" value="Genomic_DNA"/>
</dbReference>
<proteinExistence type="predicted"/>